<proteinExistence type="predicted"/>
<name>I4LUQ0_GARVA</name>
<sequence length="102" mass="11628">MFGLFNSFRKSSSGNTLSSLDNYRLTLGIELFKERGAAVLGRLHRYQKKRNISIDDDSNPSIQASNKLSDLVNTKVYCISSFDELKKFNQQLDNVEKSFLKS</sequence>
<reference evidence="2 3" key="1">
    <citation type="journal article" date="2012" name="J. Bacteriol.">
        <title>Comparative Genomic Analyses of 17 Clinical Isolates of Gardnerella vaginalis Provide Evidence of Multiple Genetically Isolated Clades Consistent with Subspeciation into Genovars.</title>
        <authorList>
            <person name="Ahmed A."/>
            <person name="Earl J."/>
            <person name="Retchless A."/>
            <person name="Hillier S."/>
            <person name="Rabe L."/>
            <person name="Cherpes T."/>
            <person name="Powell E."/>
            <person name="Janto B."/>
            <person name="Eutsey R."/>
            <person name="Hiller N.L."/>
            <person name="Boissy R."/>
            <person name="Dahlgreen M."/>
            <person name="Hall B."/>
            <person name="Costerton J."/>
            <person name="Post J.C."/>
            <person name="Hu F."/>
            <person name="Ehrlich G."/>
        </authorList>
    </citation>
    <scope>NUCLEOTIDE SEQUENCE [LARGE SCALE GENOMIC DNA]</scope>
    <source>
        <strain evidence="2 3">55152</strain>
    </source>
</reference>
<dbReference type="EMBL" id="ADEQ01000006">
    <property type="protein sequence ID" value="EIK80690.1"/>
    <property type="molecule type" value="Genomic_DNA"/>
</dbReference>
<dbReference type="InterPro" id="IPR015090">
    <property type="entry name" value="Epsilon_PezA_dom"/>
</dbReference>
<evidence type="ECO:0000313" key="2">
    <source>
        <dbReference type="EMBL" id="EIK80690.1"/>
    </source>
</evidence>
<comment type="caution">
    <text evidence="2">The sequence shown here is derived from an EMBL/GenBank/DDBJ whole genome shotgun (WGS) entry which is preliminary data.</text>
</comment>
<protein>
    <submittedName>
        <fullName evidence="2">Antidote epsilon protein</fullName>
    </submittedName>
</protein>
<evidence type="ECO:0000259" key="1">
    <source>
        <dbReference type="Pfam" id="PF08998"/>
    </source>
</evidence>
<dbReference type="Proteomes" id="UP000005936">
    <property type="component" value="Unassembled WGS sequence"/>
</dbReference>
<dbReference type="GO" id="GO:0009636">
    <property type="term" value="P:response to toxic substance"/>
    <property type="evidence" value="ECO:0007669"/>
    <property type="project" value="InterPro"/>
</dbReference>
<dbReference type="Pfam" id="PF08998">
    <property type="entry name" value="Epsilon_antitox"/>
    <property type="match status" value="1"/>
</dbReference>
<dbReference type="PATRIC" id="fig|698955.3.peg.506"/>
<dbReference type="Gene3D" id="1.10.8.130">
    <property type="match status" value="1"/>
</dbReference>
<accession>I4LUQ0</accession>
<dbReference type="GO" id="GO:0031342">
    <property type="term" value="P:negative regulation of cell killing"/>
    <property type="evidence" value="ECO:0007669"/>
    <property type="project" value="InterPro"/>
</dbReference>
<dbReference type="InterPro" id="IPR035569">
    <property type="entry name" value="Antitoxin_epsilon/PezA_dom_sf"/>
</dbReference>
<dbReference type="GO" id="GO:0015643">
    <property type="term" value="F:toxic substance binding"/>
    <property type="evidence" value="ECO:0007669"/>
    <property type="project" value="InterPro"/>
</dbReference>
<dbReference type="AlphaFoldDB" id="I4LUQ0"/>
<feature type="domain" description="Antitoxin epsilon/PezA" evidence="1">
    <location>
        <begin position="22"/>
        <end position="97"/>
    </location>
</feature>
<evidence type="ECO:0000313" key="3">
    <source>
        <dbReference type="Proteomes" id="UP000005936"/>
    </source>
</evidence>
<gene>
    <name evidence="2" type="ORF">CGSMWGv55152_02561</name>
</gene>
<dbReference type="RefSeq" id="WP_004121224.1">
    <property type="nucleotide sequence ID" value="NZ_ADEQ01000006.1"/>
</dbReference>
<organism evidence="2 3">
    <name type="scientific">Gardnerella vaginalis 55152</name>
    <dbReference type="NCBI Taxonomy" id="698955"/>
    <lineage>
        <taxon>Bacteria</taxon>
        <taxon>Bacillati</taxon>
        <taxon>Actinomycetota</taxon>
        <taxon>Actinomycetes</taxon>
        <taxon>Bifidobacteriales</taxon>
        <taxon>Bifidobacteriaceae</taxon>
        <taxon>Gardnerella</taxon>
    </lineage>
</organism>